<evidence type="ECO:0008006" key="12">
    <source>
        <dbReference type="Google" id="ProtNLM"/>
    </source>
</evidence>
<dbReference type="PROSITE" id="PS50021">
    <property type="entry name" value="CH"/>
    <property type="match status" value="1"/>
</dbReference>
<feature type="compositionally biased region" description="Polar residues" evidence="6">
    <location>
        <begin position="336"/>
        <end position="358"/>
    </location>
</feature>
<feature type="region of interest" description="Disordered" evidence="6">
    <location>
        <begin position="905"/>
        <end position="988"/>
    </location>
</feature>
<feature type="compositionally biased region" description="Low complexity" evidence="6">
    <location>
        <begin position="977"/>
        <end position="988"/>
    </location>
</feature>
<dbReference type="PROSITE" id="PS51848">
    <property type="entry name" value="BMERB"/>
    <property type="match status" value="1"/>
</dbReference>
<dbReference type="SUPFAM" id="SSF47576">
    <property type="entry name" value="Calponin-homology domain, CH-domain"/>
    <property type="match status" value="1"/>
</dbReference>
<evidence type="ECO:0000256" key="4">
    <source>
        <dbReference type="ARBA" id="ARBA00023054"/>
    </source>
</evidence>
<dbReference type="AlphaFoldDB" id="A0A9Q0M2X9"/>
<evidence type="ECO:0000256" key="5">
    <source>
        <dbReference type="SAM" id="Coils"/>
    </source>
</evidence>
<evidence type="ECO:0000256" key="6">
    <source>
        <dbReference type="SAM" id="MobiDB-lite"/>
    </source>
</evidence>
<evidence type="ECO:0000313" key="11">
    <source>
        <dbReference type="Proteomes" id="UP001142055"/>
    </source>
</evidence>
<organism evidence="10 11">
    <name type="scientific">Blomia tropicalis</name>
    <name type="common">Mite</name>
    <dbReference type="NCBI Taxonomy" id="40697"/>
    <lineage>
        <taxon>Eukaryota</taxon>
        <taxon>Metazoa</taxon>
        <taxon>Ecdysozoa</taxon>
        <taxon>Arthropoda</taxon>
        <taxon>Chelicerata</taxon>
        <taxon>Arachnida</taxon>
        <taxon>Acari</taxon>
        <taxon>Acariformes</taxon>
        <taxon>Sarcoptiformes</taxon>
        <taxon>Astigmata</taxon>
        <taxon>Glycyphagoidea</taxon>
        <taxon>Echimyopodidae</taxon>
        <taxon>Blomia</taxon>
    </lineage>
</organism>
<accession>A0A9Q0M2X9</accession>
<evidence type="ECO:0000259" key="9">
    <source>
        <dbReference type="PROSITE" id="PS51848"/>
    </source>
</evidence>
<keyword evidence="11" id="KW-1185">Reference proteome</keyword>
<evidence type="ECO:0000259" key="8">
    <source>
        <dbReference type="PROSITE" id="PS51840"/>
    </source>
</evidence>
<evidence type="ECO:0000313" key="10">
    <source>
        <dbReference type="EMBL" id="KAJ6217912.1"/>
    </source>
</evidence>
<keyword evidence="2" id="KW-0597">Phosphoprotein</keyword>
<feature type="region of interest" description="Disordered" evidence="6">
    <location>
        <begin position="1026"/>
        <end position="1049"/>
    </location>
</feature>
<comment type="caution">
    <text evidence="10">The sequence shown here is derived from an EMBL/GenBank/DDBJ whole genome shotgun (WGS) entry which is preliminary data.</text>
</comment>
<feature type="region of interest" description="Disordered" evidence="6">
    <location>
        <begin position="388"/>
        <end position="407"/>
    </location>
</feature>
<feature type="compositionally biased region" description="Basic residues" evidence="6">
    <location>
        <begin position="388"/>
        <end position="399"/>
    </location>
</feature>
<feature type="compositionally biased region" description="Basic and acidic residues" evidence="6">
    <location>
        <begin position="295"/>
        <end position="304"/>
    </location>
</feature>
<keyword evidence="3" id="KW-0967">Endosome</keyword>
<feature type="compositionally biased region" description="Polar residues" evidence="6">
    <location>
        <begin position="258"/>
        <end position="278"/>
    </location>
</feature>
<dbReference type="InterPro" id="IPR019448">
    <property type="entry name" value="NT-C2"/>
</dbReference>
<evidence type="ECO:0000256" key="3">
    <source>
        <dbReference type="ARBA" id="ARBA00022753"/>
    </source>
</evidence>
<feature type="compositionally biased region" description="Polar residues" evidence="6">
    <location>
        <begin position="749"/>
        <end position="768"/>
    </location>
</feature>
<dbReference type="Gene3D" id="1.10.418.10">
    <property type="entry name" value="Calponin-like domain"/>
    <property type="match status" value="1"/>
</dbReference>
<feature type="domain" description="C2 NT-type" evidence="8">
    <location>
        <begin position="8"/>
        <end position="160"/>
    </location>
</feature>
<dbReference type="InterPro" id="IPR001715">
    <property type="entry name" value="CH_dom"/>
</dbReference>
<feature type="compositionally biased region" description="Low complexity" evidence="6">
    <location>
        <begin position="907"/>
        <end position="939"/>
    </location>
</feature>
<feature type="compositionally biased region" description="Basic and acidic residues" evidence="6">
    <location>
        <begin position="226"/>
        <end position="241"/>
    </location>
</feature>
<feature type="region of interest" description="Disordered" evidence="6">
    <location>
        <begin position="258"/>
        <end position="383"/>
    </location>
</feature>
<dbReference type="EMBL" id="JAPWDV010000003">
    <property type="protein sequence ID" value="KAJ6217912.1"/>
    <property type="molecule type" value="Genomic_DNA"/>
</dbReference>
<name>A0A9Q0M2X9_BLOTA</name>
<dbReference type="Pfam" id="PF00307">
    <property type="entry name" value="CH"/>
    <property type="match status" value="1"/>
</dbReference>
<comment type="subcellular location">
    <subcellularLocation>
        <location evidence="1">Endosome</location>
    </subcellularLocation>
</comment>
<gene>
    <name evidence="10" type="ORF">RDWZM_009069</name>
</gene>
<dbReference type="OMA" id="QQSSCDN"/>
<dbReference type="Pfam" id="PF12130">
    <property type="entry name" value="bMERB_dom"/>
    <property type="match status" value="1"/>
</dbReference>
<feature type="compositionally biased region" description="Polar residues" evidence="6">
    <location>
        <begin position="940"/>
        <end position="961"/>
    </location>
</feature>
<evidence type="ECO:0000256" key="2">
    <source>
        <dbReference type="ARBA" id="ARBA00022553"/>
    </source>
</evidence>
<feature type="compositionally biased region" description="Polar residues" evidence="6">
    <location>
        <begin position="713"/>
        <end position="725"/>
    </location>
</feature>
<feature type="domain" description="BMERB" evidence="9">
    <location>
        <begin position="1032"/>
        <end position="1252"/>
    </location>
</feature>
<sequence length="1268" mass="145482">MSVIWKRLQRVNKRASKYRILFELQELMVEGTTQWQPNKLTVVLSRRRRRVGSQPMSWEPTLRNPYRGLVVWSLPEILDIDVTLYRGMRSSRYEDKEWTISIEDIGSNGKPRRIASKNINISAHVDEQFATPSRQEFFKFQLNLTSKKVQEAYITFMMATQFLKEGKATDYDMESLTSMMSINATDGVQNLDDEDDVEIADHSAETSAQIFELANKFSELLQSNDVDPKDEEKKEEEEKKAKINSINESKVEYELENSNNLDTNNLESKHSNTSTSPTKLIPNGTIANLIPNLETSRKNDRTEPNRTAASSLENGVTHLLHTDKAKPVESSSSSSVTSIVPKSTASNNKPSSNKLSEVTSDENDRKLSKKTTPSSSSNPQSLVEERHNNHHNHHHHHSNINRTDNHHTNHQTELNRLQRVGKNRAESTISDNLIQDEVELRDVNNVDDQMPVYSTAEELLNWCRQVTNGYHGVKITNMTTSWRNGMAFCAIIHHHRPELIDFDSLKPSDVIGNCSKAFEAAFSLGIPKIIEANDMLALTIPDRLSVMTYLYQLKSYFAGQSTNNMIESNANNRLNNRYRYYQEVEEETEDEQQQQQNHTDDVKTRCMNLFNCLEELDNAAFMHRQNSNNLSESETNFNIQRDELKYIENQRNNNQNLSLIERSRNLTNQLSARTRNNNSDDVKLMTRKQLMNPFDSDSDEEIELIAKYDTKSNYSGASTPSVSSTDSDEQLKPKSGKQPREPIRKPLQFANSRNRNQGSSLPTSYSTISFPNYRSPSSSVMNNSMHSGLSKLAEPVEIAPGLLDLSSVRAYRLQRAFSAPTCHGLADSCRRKPEREEELRERARQLLESVRRERSTALNGASDTVSKDNETHINTAKIRDQDERQRILRERARKLIADAKQGIINGSSLDSPISASASSCATNSSGNTPMMSPSMEMSPQTNQSQSKDGLSLSDVSTINERFQNKSDFDKTKSTETNSSRPNSANNSSKSKIFEYNFYQFKQQLNSNSEINGNENHWQSESNANNRIESKNSNSHSKKQVSTNHEYSNYPDSFETIQEEIDFVEKEQKQNDFEAAILEKRLRKIMEIGGNKRLEEKLIQNWFVLVNQRNALIRRQMRLNILAKEEDMNRRYEELNQELRTLVSIDVHRRSLLFRTLIFRFQIISFITFDEHSMHETNSTCNCATYWFIITFLIYIKRISDKNVEFDQNQCTTFEEKTLLENLVQIVDKRDELVRHLDNEEKALVETCVAYIGTNIDDVDDGDDLAIKD</sequence>
<feature type="compositionally biased region" description="Polar residues" evidence="6">
    <location>
        <begin position="305"/>
        <end position="314"/>
    </location>
</feature>
<dbReference type="Proteomes" id="UP001142055">
    <property type="component" value="Chromosome 3"/>
</dbReference>
<reference evidence="10" key="1">
    <citation type="submission" date="2022-12" db="EMBL/GenBank/DDBJ databases">
        <title>Genome assemblies of Blomia tropicalis.</title>
        <authorList>
            <person name="Cui Y."/>
        </authorList>
    </citation>
    <scope>NUCLEOTIDE SEQUENCE</scope>
    <source>
        <tissue evidence="10">Adult mites</tissue>
    </source>
</reference>
<feature type="domain" description="Calponin-homology (CH)" evidence="7">
    <location>
        <begin position="453"/>
        <end position="558"/>
    </location>
</feature>
<feature type="region of interest" description="Disordered" evidence="6">
    <location>
        <begin position="713"/>
        <end position="768"/>
    </location>
</feature>
<feature type="coiled-coil region" evidence="5">
    <location>
        <begin position="571"/>
        <end position="601"/>
    </location>
</feature>
<dbReference type="InterPro" id="IPR022735">
    <property type="entry name" value="bMERB_dom"/>
</dbReference>
<dbReference type="PROSITE" id="PS51840">
    <property type="entry name" value="C2_NT"/>
    <property type="match status" value="1"/>
</dbReference>
<feature type="region of interest" description="Disordered" evidence="6">
    <location>
        <begin position="223"/>
        <end position="242"/>
    </location>
</feature>
<dbReference type="Pfam" id="PF10358">
    <property type="entry name" value="NT-C2"/>
    <property type="match status" value="1"/>
</dbReference>
<dbReference type="FunFam" id="1.10.418.10:FF:000023">
    <property type="entry name" value="EH domain-binding protein 1 isoform X1"/>
    <property type="match status" value="1"/>
</dbReference>
<dbReference type="SMART" id="SM01203">
    <property type="entry name" value="DUF3585"/>
    <property type="match status" value="1"/>
</dbReference>
<feature type="compositionally biased region" description="Low complexity" evidence="6">
    <location>
        <begin position="370"/>
        <end position="381"/>
    </location>
</feature>
<evidence type="ECO:0000256" key="1">
    <source>
        <dbReference type="ARBA" id="ARBA00004177"/>
    </source>
</evidence>
<feature type="compositionally biased region" description="Basic and acidic residues" evidence="6">
    <location>
        <begin position="962"/>
        <end position="973"/>
    </location>
</feature>
<dbReference type="GO" id="GO:0005768">
    <property type="term" value="C:endosome"/>
    <property type="evidence" value="ECO:0007669"/>
    <property type="project" value="UniProtKB-SubCell"/>
</dbReference>
<keyword evidence="4 5" id="KW-0175">Coiled coil</keyword>
<dbReference type="InterPro" id="IPR050540">
    <property type="entry name" value="F-actin_Monoox_Mical"/>
</dbReference>
<dbReference type="PANTHER" id="PTHR23167:SF46">
    <property type="entry name" value="EPS15 HOMOLOGY DOMAIN CONTAINING PROTEIN-BINDING PROTEIN 1, ISOFORM F"/>
    <property type="match status" value="1"/>
</dbReference>
<proteinExistence type="predicted"/>
<evidence type="ECO:0000259" key="7">
    <source>
        <dbReference type="PROSITE" id="PS50021"/>
    </source>
</evidence>
<dbReference type="SMART" id="SM00033">
    <property type="entry name" value="CH"/>
    <property type="match status" value="1"/>
</dbReference>
<feature type="coiled-coil region" evidence="5">
    <location>
        <begin position="1117"/>
        <end position="1144"/>
    </location>
</feature>
<protein>
    <recommendedName>
        <fullName evidence="12">EH domain-binding protein 1</fullName>
    </recommendedName>
</protein>
<dbReference type="InterPro" id="IPR036872">
    <property type="entry name" value="CH_dom_sf"/>
</dbReference>
<dbReference type="PANTHER" id="PTHR23167">
    <property type="entry name" value="CALPONIN HOMOLOGY DOMAIN-CONTAINING PROTEIN DDB_G0272472-RELATED"/>
    <property type="match status" value="1"/>
</dbReference>